<evidence type="ECO:0000313" key="2">
    <source>
        <dbReference type="EMBL" id="CAE0617305.1"/>
    </source>
</evidence>
<reference evidence="2" key="1">
    <citation type="submission" date="2021-01" db="EMBL/GenBank/DDBJ databases">
        <authorList>
            <person name="Corre E."/>
            <person name="Pelletier E."/>
            <person name="Niang G."/>
            <person name="Scheremetjew M."/>
            <person name="Finn R."/>
            <person name="Kale V."/>
            <person name="Holt S."/>
            <person name="Cochrane G."/>
            <person name="Meng A."/>
            <person name="Brown T."/>
            <person name="Cohen L."/>
        </authorList>
    </citation>
    <scope>NUCLEOTIDE SEQUENCE</scope>
    <source>
        <strain evidence="2">CCMP1795</strain>
    </source>
</reference>
<dbReference type="EMBL" id="HBIT01006366">
    <property type="protein sequence ID" value="CAE0617305.1"/>
    <property type="molecule type" value="Transcribed_RNA"/>
</dbReference>
<organism evidence="2">
    <name type="scientific">Oxyrrhis marina</name>
    <name type="common">Dinoflagellate</name>
    <dbReference type="NCBI Taxonomy" id="2969"/>
    <lineage>
        <taxon>Eukaryota</taxon>
        <taxon>Sar</taxon>
        <taxon>Alveolata</taxon>
        <taxon>Dinophyceae</taxon>
        <taxon>Oxyrrhinales</taxon>
        <taxon>Oxyrrhinaceae</taxon>
        <taxon>Oxyrrhis</taxon>
    </lineage>
</organism>
<accession>A0A7S3UKA4</accession>
<gene>
    <name evidence="2" type="ORF">OMAR00292_LOCUS3181</name>
</gene>
<feature type="compositionally biased region" description="Polar residues" evidence="1">
    <location>
        <begin position="10"/>
        <end position="20"/>
    </location>
</feature>
<proteinExistence type="predicted"/>
<protein>
    <submittedName>
        <fullName evidence="2">Uncharacterized protein</fullName>
    </submittedName>
</protein>
<name>A0A7S3UKA4_OXYMA</name>
<evidence type="ECO:0000256" key="1">
    <source>
        <dbReference type="SAM" id="MobiDB-lite"/>
    </source>
</evidence>
<sequence>MSPSLAHGNESCSDSTECQPANQQEPLDLVKEICLESQGTTMVACSLSALAAGGVVCPEARSEGGWHCNPQCGDGPHATVCAASQSAEAAESIAARMGRLPLGRQRELLNLLEELECV</sequence>
<dbReference type="AlphaFoldDB" id="A0A7S3UKA4"/>
<feature type="region of interest" description="Disordered" evidence="1">
    <location>
        <begin position="1"/>
        <end position="20"/>
    </location>
</feature>